<sequence>MMNTQSYRKTNWYESKKVGKIKRRLEAVKNPWMSAPEFDLSYNESIRLATDALLDAGTEAYDSVLAEEGEVSFLSPSEIQYIMSNPKEPLQPELPPLEGGQSKPGAPDASSDLTGTYFPLNSDSNGPMLEQGWPMADKKYYLKGPSNIKVYFQTAKSQSIKNILRFYISQAIELIAIVMDIFTDVDIFCDVLEAANKRDVIVYILLDQHSLQYFIEMCEKLQITSSHLTNIEIRHVSGDLYCSKSGKKFSGQVQEKFTIIDCLHVLSGSYSFTWLSGQVHRNFITLFSGHIVESFDEEFRRLFSQSKPVNEFSSKQALPHSLPRSSVKTSSGPIIMWPGSHNTLSNTLSSLSSSSQRSINTLHFTKGENLHNQKHNSRAAAQYRLLYTPLLQERNYPFQVDCHLNEIPKPTMNSNRINTLRAQREELQSVSRLLSFRQHYMLTDTKLLFNLEQTHRGKYSMEAPFRLNNLANPKYFNNR</sequence>
<reference evidence="6 7" key="1">
    <citation type="journal article" date="2018" name="Nat. Ecol. Evol.">
        <title>Shark genomes provide insights into elasmobranch evolution and the origin of vertebrates.</title>
        <authorList>
            <person name="Hara Y"/>
            <person name="Yamaguchi K"/>
            <person name="Onimaru K"/>
            <person name="Kadota M"/>
            <person name="Koyanagi M"/>
            <person name="Keeley SD"/>
            <person name="Tatsumi K"/>
            <person name="Tanaka K"/>
            <person name="Motone F"/>
            <person name="Kageyama Y"/>
            <person name="Nozu R"/>
            <person name="Adachi N"/>
            <person name="Nishimura O"/>
            <person name="Nakagawa R"/>
            <person name="Tanegashima C"/>
            <person name="Kiyatake I"/>
            <person name="Matsumoto R"/>
            <person name="Murakumo K"/>
            <person name="Nishida K"/>
            <person name="Terakita A"/>
            <person name="Kuratani S"/>
            <person name="Sato K"/>
            <person name="Hyodo S Kuraku.S."/>
        </authorList>
    </citation>
    <scope>NUCLEOTIDE SEQUENCE [LARGE SCALE GENOMIC DNA]</scope>
</reference>
<proteinExistence type="inferred from homology"/>
<dbReference type="FunFam" id="3.30.870.10:FF:000004">
    <property type="entry name" value="protein FAM83H isoform X2"/>
    <property type="match status" value="1"/>
</dbReference>
<keyword evidence="7" id="KW-1185">Reference proteome</keyword>
<evidence type="ECO:0000313" key="7">
    <source>
        <dbReference type="Proteomes" id="UP000287033"/>
    </source>
</evidence>
<dbReference type="Gene3D" id="3.30.870.10">
    <property type="entry name" value="Endonuclease Chain A"/>
    <property type="match status" value="1"/>
</dbReference>
<dbReference type="EMBL" id="BEZZ01000038">
    <property type="protein sequence ID" value="GCC23789.1"/>
    <property type="molecule type" value="Genomic_DNA"/>
</dbReference>
<comment type="subcellular location">
    <subcellularLocation>
        <location evidence="1">Cytoplasm</location>
    </subcellularLocation>
</comment>
<dbReference type="InterPro" id="IPR012461">
    <property type="entry name" value="SACK1"/>
</dbReference>
<dbReference type="AlphaFoldDB" id="A0A401S076"/>
<dbReference type="OMA" id="YSFSWLC"/>
<gene>
    <name evidence="6" type="ORF">chiPu_0002187</name>
</gene>
<feature type="region of interest" description="Disordered" evidence="4">
    <location>
        <begin position="86"/>
        <end position="109"/>
    </location>
</feature>
<accession>A0A401S076</accession>
<keyword evidence="3" id="KW-0963">Cytoplasm</keyword>
<dbReference type="GO" id="GO:0005737">
    <property type="term" value="C:cytoplasm"/>
    <property type="evidence" value="ECO:0007669"/>
    <property type="project" value="UniProtKB-SubCell"/>
</dbReference>
<dbReference type="SUPFAM" id="SSF56024">
    <property type="entry name" value="Phospholipase D/nuclease"/>
    <property type="match status" value="1"/>
</dbReference>
<dbReference type="Pfam" id="PF07894">
    <property type="entry name" value="SACK1"/>
    <property type="match status" value="1"/>
</dbReference>
<dbReference type="STRING" id="137246.A0A401S076"/>
<evidence type="ECO:0000256" key="4">
    <source>
        <dbReference type="SAM" id="MobiDB-lite"/>
    </source>
</evidence>
<name>A0A401S076_CHIPU</name>
<protein>
    <recommendedName>
        <fullName evidence="5">Scaffolding anchor of CK1 domain-containing protein</fullName>
    </recommendedName>
</protein>
<feature type="domain" description="Scaffolding anchor of CK1" evidence="5">
    <location>
        <begin position="31"/>
        <end position="308"/>
    </location>
</feature>
<organism evidence="6 7">
    <name type="scientific">Chiloscyllium punctatum</name>
    <name type="common">Brownbanded bambooshark</name>
    <name type="synonym">Hemiscyllium punctatum</name>
    <dbReference type="NCBI Taxonomy" id="137246"/>
    <lineage>
        <taxon>Eukaryota</taxon>
        <taxon>Metazoa</taxon>
        <taxon>Chordata</taxon>
        <taxon>Craniata</taxon>
        <taxon>Vertebrata</taxon>
        <taxon>Chondrichthyes</taxon>
        <taxon>Elasmobranchii</taxon>
        <taxon>Galeomorphii</taxon>
        <taxon>Galeoidea</taxon>
        <taxon>Orectolobiformes</taxon>
        <taxon>Hemiscylliidae</taxon>
        <taxon>Chiloscyllium</taxon>
    </lineage>
</organism>
<evidence type="ECO:0000313" key="6">
    <source>
        <dbReference type="EMBL" id="GCC23789.1"/>
    </source>
</evidence>
<dbReference type="PANTHER" id="PTHR16181">
    <property type="entry name" value="PROTEIN FAM83A-RELATED"/>
    <property type="match status" value="1"/>
</dbReference>
<comment type="caution">
    <text evidence="6">The sequence shown here is derived from an EMBL/GenBank/DDBJ whole genome shotgun (WGS) entry which is preliminary data.</text>
</comment>
<evidence type="ECO:0000256" key="3">
    <source>
        <dbReference type="ARBA" id="ARBA00022490"/>
    </source>
</evidence>
<evidence type="ECO:0000259" key="5">
    <source>
        <dbReference type="Pfam" id="PF07894"/>
    </source>
</evidence>
<dbReference type="Proteomes" id="UP000287033">
    <property type="component" value="Unassembled WGS sequence"/>
</dbReference>
<dbReference type="InterPro" id="IPR050944">
    <property type="entry name" value="FAM83"/>
</dbReference>
<evidence type="ECO:0000256" key="1">
    <source>
        <dbReference type="ARBA" id="ARBA00004496"/>
    </source>
</evidence>
<dbReference type="GO" id="GO:0019901">
    <property type="term" value="F:protein kinase binding"/>
    <property type="evidence" value="ECO:0007669"/>
    <property type="project" value="TreeGrafter"/>
</dbReference>
<evidence type="ECO:0000256" key="2">
    <source>
        <dbReference type="ARBA" id="ARBA00006937"/>
    </source>
</evidence>
<dbReference type="GO" id="GO:0007173">
    <property type="term" value="P:epidermal growth factor receptor signaling pathway"/>
    <property type="evidence" value="ECO:0007669"/>
    <property type="project" value="TreeGrafter"/>
</dbReference>
<dbReference type="OrthoDB" id="9905385at2759"/>
<comment type="similarity">
    <text evidence="2">Belongs to the FAM83 family.</text>
</comment>
<dbReference type="PANTHER" id="PTHR16181:SF29">
    <property type="entry name" value="PROTEIN FAM83A-RELATED"/>
    <property type="match status" value="1"/>
</dbReference>